<comment type="caution">
    <text evidence="2">The sequence shown here is derived from an EMBL/GenBank/DDBJ whole genome shotgun (WGS) entry which is preliminary data.</text>
</comment>
<proteinExistence type="predicted"/>
<dbReference type="Pfam" id="PF00903">
    <property type="entry name" value="Glyoxalase"/>
    <property type="match status" value="1"/>
</dbReference>
<dbReference type="Proteomes" id="UP001595648">
    <property type="component" value="Unassembled WGS sequence"/>
</dbReference>
<dbReference type="PROSITE" id="PS51819">
    <property type="entry name" value="VOC"/>
    <property type="match status" value="1"/>
</dbReference>
<organism evidence="2 3">
    <name type="scientific">Mesorhizobium cantuariense</name>
    <dbReference type="NCBI Taxonomy" id="1300275"/>
    <lineage>
        <taxon>Bacteria</taxon>
        <taxon>Pseudomonadati</taxon>
        <taxon>Pseudomonadota</taxon>
        <taxon>Alphaproteobacteria</taxon>
        <taxon>Hyphomicrobiales</taxon>
        <taxon>Phyllobacteriaceae</taxon>
        <taxon>Mesorhizobium</taxon>
    </lineage>
</organism>
<dbReference type="InterPro" id="IPR004360">
    <property type="entry name" value="Glyas_Fos-R_dOase_dom"/>
</dbReference>
<protein>
    <submittedName>
        <fullName evidence="2">VOC family protein</fullName>
    </submittedName>
</protein>
<gene>
    <name evidence="2" type="ORF">ACFOJ9_23590</name>
</gene>
<evidence type="ECO:0000259" key="1">
    <source>
        <dbReference type="PROSITE" id="PS51819"/>
    </source>
</evidence>
<dbReference type="InterPro" id="IPR029068">
    <property type="entry name" value="Glyas_Bleomycin-R_OHBP_Dase"/>
</dbReference>
<reference evidence="3" key="1">
    <citation type="journal article" date="2019" name="Int. J. Syst. Evol. Microbiol.">
        <title>The Global Catalogue of Microorganisms (GCM) 10K type strain sequencing project: providing services to taxonomists for standard genome sequencing and annotation.</title>
        <authorList>
            <consortium name="The Broad Institute Genomics Platform"/>
            <consortium name="The Broad Institute Genome Sequencing Center for Infectious Disease"/>
            <person name="Wu L."/>
            <person name="Ma J."/>
        </authorList>
    </citation>
    <scope>NUCLEOTIDE SEQUENCE [LARGE SCALE GENOMIC DNA]</scope>
    <source>
        <strain evidence="3">ICMP 19515</strain>
    </source>
</reference>
<sequence>MKTTSYYPVLMTGDVAGTTAFYVEHFGFQPLFESDWYVHLQSVDNKRVNLGIVQGDHETIPEEGRGRTSGLLINFEVRDPDAIYERVAAAGLPILRSLRDEPFGQRHFITKDPNGVLIDVIKPIPPSEEFLAQYAEGAAELEWRAPGRICRQR</sequence>
<feature type="domain" description="VOC" evidence="1">
    <location>
        <begin position="4"/>
        <end position="123"/>
    </location>
</feature>
<keyword evidence="3" id="KW-1185">Reference proteome</keyword>
<dbReference type="Gene3D" id="3.30.720.110">
    <property type="match status" value="1"/>
</dbReference>
<dbReference type="InterPro" id="IPR037523">
    <property type="entry name" value="VOC_core"/>
</dbReference>
<dbReference type="Gene3D" id="3.30.720.120">
    <property type="match status" value="1"/>
</dbReference>
<accession>A0ABV7MSN8</accession>
<dbReference type="CDD" id="cd08359">
    <property type="entry name" value="VOC_like"/>
    <property type="match status" value="1"/>
</dbReference>
<name>A0ABV7MSN8_9HYPH</name>
<dbReference type="EMBL" id="JBHRVD010000001">
    <property type="protein sequence ID" value="MFC3324725.1"/>
    <property type="molecule type" value="Genomic_DNA"/>
</dbReference>
<evidence type="ECO:0000313" key="2">
    <source>
        <dbReference type="EMBL" id="MFC3324725.1"/>
    </source>
</evidence>
<evidence type="ECO:0000313" key="3">
    <source>
        <dbReference type="Proteomes" id="UP001595648"/>
    </source>
</evidence>
<dbReference type="SUPFAM" id="SSF54593">
    <property type="entry name" value="Glyoxalase/Bleomycin resistance protein/Dihydroxybiphenyl dioxygenase"/>
    <property type="match status" value="1"/>
</dbReference>
<dbReference type="RefSeq" id="WP_378981809.1">
    <property type="nucleotide sequence ID" value="NZ_JBHRVD010000001.1"/>
</dbReference>